<dbReference type="RefSeq" id="XP_004254512.1">
    <property type="nucleotide sequence ID" value="XM_004254464.1"/>
</dbReference>
<dbReference type="InterPro" id="IPR050185">
    <property type="entry name" value="Ub_carboxyl-term_hydrolase"/>
</dbReference>
<evidence type="ECO:0000313" key="11">
    <source>
        <dbReference type="Proteomes" id="UP000014680"/>
    </source>
</evidence>
<evidence type="ECO:0000256" key="8">
    <source>
        <dbReference type="SAM" id="MobiDB-lite"/>
    </source>
</evidence>
<dbReference type="VEuPathDB" id="AmoebaDB:EIN_410940"/>
<organism evidence="10 11">
    <name type="scientific">Entamoeba invadens IP1</name>
    <dbReference type="NCBI Taxonomy" id="370355"/>
    <lineage>
        <taxon>Eukaryota</taxon>
        <taxon>Amoebozoa</taxon>
        <taxon>Evosea</taxon>
        <taxon>Archamoebae</taxon>
        <taxon>Mastigamoebida</taxon>
        <taxon>Entamoebidae</taxon>
        <taxon>Entamoeba</taxon>
    </lineage>
</organism>
<comment type="similarity">
    <text evidence="2">Belongs to the peptidase C19 family.</text>
</comment>
<evidence type="ECO:0000256" key="4">
    <source>
        <dbReference type="ARBA" id="ARBA00022670"/>
    </source>
</evidence>
<reference evidence="10 11" key="1">
    <citation type="submission" date="2012-10" db="EMBL/GenBank/DDBJ databases">
        <authorList>
            <person name="Zafar N."/>
            <person name="Inman J."/>
            <person name="Hall N."/>
            <person name="Lorenzi H."/>
            <person name="Caler E."/>
        </authorList>
    </citation>
    <scope>NUCLEOTIDE SEQUENCE [LARGE SCALE GENOMIC DNA]</scope>
    <source>
        <strain evidence="10 11">IP1</strain>
    </source>
</reference>
<dbReference type="Pfam" id="PF00443">
    <property type="entry name" value="UCH"/>
    <property type="match status" value="1"/>
</dbReference>
<evidence type="ECO:0000256" key="2">
    <source>
        <dbReference type="ARBA" id="ARBA00009085"/>
    </source>
</evidence>
<dbReference type="EMBL" id="KB206788">
    <property type="protein sequence ID" value="ELP87741.1"/>
    <property type="molecule type" value="Genomic_DNA"/>
</dbReference>
<dbReference type="InterPro" id="IPR028889">
    <property type="entry name" value="USP"/>
</dbReference>
<dbReference type="AlphaFoldDB" id="A0A0A1U4F2"/>
<dbReference type="PROSITE" id="PS50235">
    <property type="entry name" value="USP_3"/>
    <property type="match status" value="1"/>
</dbReference>
<keyword evidence="11" id="KW-1185">Reference proteome</keyword>
<keyword evidence="5" id="KW-0833">Ubl conjugation pathway</keyword>
<evidence type="ECO:0000313" key="10">
    <source>
        <dbReference type="EMBL" id="ELP87741.1"/>
    </source>
</evidence>
<proteinExistence type="inferred from homology"/>
<dbReference type="PANTHER" id="PTHR21646">
    <property type="entry name" value="UBIQUITIN CARBOXYL-TERMINAL HYDROLASE"/>
    <property type="match status" value="1"/>
</dbReference>
<dbReference type="Proteomes" id="UP000014680">
    <property type="component" value="Unassembled WGS sequence"/>
</dbReference>
<dbReference type="GO" id="GO:0006508">
    <property type="term" value="P:proteolysis"/>
    <property type="evidence" value="ECO:0007669"/>
    <property type="project" value="UniProtKB-KW"/>
</dbReference>
<dbReference type="GO" id="GO:0004843">
    <property type="term" value="F:cysteine-type deubiquitinase activity"/>
    <property type="evidence" value="ECO:0007669"/>
    <property type="project" value="UniProtKB-EC"/>
</dbReference>
<dbReference type="OrthoDB" id="21192at2759"/>
<dbReference type="EC" id="3.4.19.12" evidence="3"/>
<evidence type="ECO:0000256" key="5">
    <source>
        <dbReference type="ARBA" id="ARBA00022786"/>
    </source>
</evidence>
<dbReference type="SUPFAM" id="SSF54001">
    <property type="entry name" value="Cysteine proteinases"/>
    <property type="match status" value="1"/>
</dbReference>
<evidence type="ECO:0000256" key="3">
    <source>
        <dbReference type="ARBA" id="ARBA00012759"/>
    </source>
</evidence>
<accession>A0A0A1U4F2</accession>
<dbReference type="KEGG" id="eiv:EIN_410940"/>
<keyword evidence="4" id="KW-0645">Protease</keyword>
<dbReference type="GeneID" id="14886762"/>
<sequence>MSRYVERIFSPRDDHFKKYWSDNPLSGMRNLGNTCYMNSVIQSLSNTQQLRSYSFHHAKPTQGKAGDKTIYRGSLVRAFTSIVNALWSGEYSFVTPLAIKDIVSENHAQFGKSDQNDAHEFLLILLEMLDDELKKKDTEMSLSFSPTIVSPIVLRLTRNLKPLSLGETPTASSSSSESGKVSDNETEKSQTGNVISDNFEGKLKRKTECMGCHFVSEQTESFYCLSIPLKRTSISFGLTSLQKCIELFFQDEFVDGWKCDHCGQMCQAKLSTSLHTTPNVLIIQLIKDYPTKADKLKVVFPQEDLTIQKENNNNFDFYDLYSYITHTGNLSRGHYISYNKVFGQWFCCDDEKVSKSALCGISDSIYLLFYEKKG</sequence>
<evidence type="ECO:0000256" key="6">
    <source>
        <dbReference type="ARBA" id="ARBA00022801"/>
    </source>
</evidence>
<dbReference type="Gene3D" id="3.90.70.10">
    <property type="entry name" value="Cysteine proteinases"/>
    <property type="match status" value="1"/>
</dbReference>
<dbReference type="PANTHER" id="PTHR21646:SF24">
    <property type="entry name" value="UBIQUITIN CARBOXYL-TERMINAL HYDROLASE"/>
    <property type="match status" value="1"/>
</dbReference>
<evidence type="ECO:0000256" key="7">
    <source>
        <dbReference type="ARBA" id="ARBA00022807"/>
    </source>
</evidence>
<evidence type="ECO:0000259" key="9">
    <source>
        <dbReference type="PROSITE" id="PS50235"/>
    </source>
</evidence>
<evidence type="ECO:0000256" key="1">
    <source>
        <dbReference type="ARBA" id="ARBA00000707"/>
    </source>
</evidence>
<feature type="domain" description="USP" evidence="9">
    <location>
        <begin position="26"/>
        <end position="373"/>
    </location>
</feature>
<gene>
    <name evidence="10" type="ORF">EIN_410940</name>
</gene>
<dbReference type="InterPro" id="IPR038765">
    <property type="entry name" value="Papain-like_cys_pep_sf"/>
</dbReference>
<dbReference type="GO" id="GO:0016579">
    <property type="term" value="P:protein deubiquitination"/>
    <property type="evidence" value="ECO:0007669"/>
    <property type="project" value="InterPro"/>
</dbReference>
<name>A0A0A1U4F2_ENTIV</name>
<protein>
    <recommendedName>
        <fullName evidence="3">ubiquitinyl hydrolase 1</fullName>
        <ecNumber evidence="3">3.4.19.12</ecNumber>
    </recommendedName>
</protein>
<comment type="catalytic activity">
    <reaction evidence="1">
        <text>Thiol-dependent hydrolysis of ester, thioester, amide, peptide and isopeptide bonds formed by the C-terminal Gly of ubiquitin (a 76-residue protein attached to proteins as an intracellular targeting signal).</text>
        <dbReference type="EC" id="3.4.19.12"/>
    </reaction>
</comment>
<keyword evidence="7" id="KW-0788">Thiol protease</keyword>
<feature type="region of interest" description="Disordered" evidence="8">
    <location>
        <begin position="165"/>
        <end position="195"/>
    </location>
</feature>
<dbReference type="OMA" id="LRDYKCT"/>
<dbReference type="InterPro" id="IPR018200">
    <property type="entry name" value="USP_CS"/>
</dbReference>
<dbReference type="PROSITE" id="PS00972">
    <property type="entry name" value="USP_1"/>
    <property type="match status" value="1"/>
</dbReference>
<dbReference type="InterPro" id="IPR001394">
    <property type="entry name" value="Peptidase_C19_UCH"/>
</dbReference>
<keyword evidence="6 10" id="KW-0378">Hydrolase</keyword>